<dbReference type="InterPro" id="IPR000259">
    <property type="entry name" value="Adhesion_dom_fimbrial"/>
</dbReference>
<gene>
    <name evidence="7" type="ORF">ID160_18250</name>
</gene>
<reference evidence="7" key="1">
    <citation type="submission" date="2020-09" db="EMBL/GenBank/DDBJ databases">
        <title>Characterization of IncC plasmids in Enterobacterales of food-producing animals originating from China.</title>
        <authorList>
            <person name="Zhang Y."/>
            <person name="Lei C.-W."/>
        </authorList>
    </citation>
    <scope>NUCLEOTIDE SEQUENCE</scope>
    <source>
        <strain evidence="7">CC1</strain>
    </source>
</reference>
<dbReference type="GO" id="GO:0043709">
    <property type="term" value="P:cell adhesion involved in single-species biofilm formation"/>
    <property type="evidence" value="ECO:0007669"/>
    <property type="project" value="TreeGrafter"/>
</dbReference>
<dbReference type="SUPFAM" id="SSF49401">
    <property type="entry name" value="Bacterial adhesins"/>
    <property type="match status" value="1"/>
</dbReference>
<dbReference type="AlphaFoldDB" id="A0A8I0G7A3"/>
<dbReference type="InterPro" id="IPR050263">
    <property type="entry name" value="Bact_Fimbrial_Adh_Pro"/>
</dbReference>
<dbReference type="InterPro" id="IPR036937">
    <property type="entry name" value="Adhesion_dom_fimbrial_sf"/>
</dbReference>
<evidence type="ECO:0000313" key="8">
    <source>
        <dbReference type="Proteomes" id="UP000605024"/>
    </source>
</evidence>
<sequence>MSIKNSWMKNGIAAALLALSIAPVYAANGSCVASGPSGRFNADVSSDWTQAQNVAGTSLELPTPLTGGAYQIDCGCGAGSRVALFYTVTSALSGNGQLSGFYHLNDNLDIKTEVDDIPGATAVLPTNRDPLRESGSYGISSEKGSVCIDDPAETRAAPVTIGARTRFTLYVTKPFLGELVIPDTQIASVRAGWSTTTTSPSMNNLGDIAELHIQGSITVPQDCKINQGDVIQVDLGYINTSRFTTLNEMPDGYTPVNFDIDYDCGDTSSINNDMEMRIDGDDVLDQYTLVARRREADNIPDIGVRMARIDDTHRDIPFTNGLIAIHSSGRGSISLEAWPINLLGGTPAPGKFSGTATITVLVK</sequence>
<evidence type="ECO:0000256" key="5">
    <source>
        <dbReference type="SAM" id="SignalP"/>
    </source>
</evidence>
<organism evidence="7 8">
    <name type="scientific">Citrobacter braakii</name>
    <dbReference type="NCBI Taxonomy" id="57706"/>
    <lineage>
        <taxon>Bacteria</taxon>
        <taxon>Pseudomonadati</taxon>
        <taxon>Pseudomonadota</taxon>
        <taxon>Gammaproteobacteria</taxon>
        <taxon>Enterobacterales</taxon>
        <taxon>Enterobacteriaceae</taxon>
        <taxon>Citrobacter</taxon>
        <taxon>Citrobacter freundii complex</taxon>
    </lineage>
</organism>
<dbReference type="RefSeq" id="WP_077249785.1">
    <property type="nucleotide sequence ID" value="NZ_CP099374.1"/>
</dbReference>
<evidence type="ECO:0000256" key="2">
    <source>
        <dbReference type="ARBA" id="ARBA00006671"/>
    </source>
</evidence>
<dbReference type="EMBL" id="JACXSK010000012">
    <property type="protein sequence ID" value="MBD3124614.1"/>
    <property type="molecule type" value="Genomic_DNA"/>
</dbReference>
<evidence type="ECO:0000313" key="7">
    <source>
        <dbReference type="EMBL" id="MBD3124614.1"/>
    </source>
</evidence>
<proteinExistence type="inferred from homology"/>
<name>A0A8I0G7A3_CITBR</name>
<dbReference type="GO" id="GO:0009289">
    <property type="term" value="C:pilus"/>
    <property type="evidence" value="ECO:0007669"/>
    <property type="project" value="UniProtKB-SubCell"/>
</dbReference>
<dbReference type="Gene3D" id="2.60.40.1090">
    <property type="entry name" value="Fimbrial-type adhesion domain"/>
    <property type="match status" value="1"/>
</dbReference>
<keyword evidence="3 5" id="KW-0732">Signal</keyword>
<dbReference type="Proteomes" id="UP000605024">
    <property type="component" value="Unassembled WGS sequence"/>
</dbReference>
<comment type="subcellular location">
    <subcellularLocation>
        <location evidence="1">Fimbrium</location>
    </subcellularLocation>
</comment>
<dbReference type="PANTHER" id="PTHR33420">
    <property type="entry name" value="FIMBRIAL SUBUNIT ELFA-RELATED"/>
    <property type="match status" value="1"/>
</dbReference>
<dbReference type="OrthoDB" id="8582771at2"/>
<keyword evidence="4" id="KW-0281">Fimbrium</keyword>
<dbReference type="InterPro" id="IPR008966">
    <property type="entry name" value="Adhesion_dom_sf"/>
</dbReference>
<evidence type="ECO:0000256" key="4">
    <source>
        <dbReference type="ARBA" id="ARBA00023263"/>
    </source>
</evidence>
<comment type="caution">
    <text evidence="7">The sequence shown here is derived from an EMBL/GenBank/DDBJ whole genome shotgun (WGS) entry which is preliminary data.</text>
</comment>
<dbReference type="Pfam" id="PF00419">
    <property type="entry name" value="Fimbrial"/>
    <property type="match status" value="1"/>
</dbReference>
<dbReference type="PANTHER" id="PTHR33420:SF31">
    <property type="entry name" value="TYPE 1 FIMBRIN D-MANNOSE SPECIFIC ADHESIN"/>
    <property type="match status" value="1"/>
</dbReference>
<evidence type="ECO:0000256" key="1">
    <source>
        <dbReference type="ARBA" id="ARBA00004561"/>
    </source>
</evidence>
<accession>A0A8I0G7A3</accession>
<evidence type="ECO:0000259" key="6">
    <source>
        <dbReference type="Pfam" id="PF00419"/>
    </source>
</evidence>
<feature type="chain" id="PRO_5034317518" evidence="5">
    <location>
        <begin position="27"/>
        <end position="363"/>
    </location>
</feature>
<feature type="domain" description="Fimbrial-type adhesion" evidence="6">
    <location>
        <begin position="212"/>
        <end position="360"/>
    </location>
</feature>
<protein>
    <submittedName>
        <fullName evidence="7">Fimbrial protein</fullName>
    </submittedName>
</protein>
<evidence type="ECO:0000256" key="3">
    <source>
        <dbReference type="ARBA" id="ARBA00022729"/>
    </source>
</evidence>
<comment type="similarity">
    <text evidence="2">Belongs to the fimbrial protein family.</text>
</comment>
<feature type="signal peptide" evidence="5">
    <location>
        <begin position="1"/>
        <end position="26"/>
    </location>
</feature>